<dbReference type="InterPro" id="IPR017907">
    <property type="entry name" value="Znf_RING_CS"/>
</dbReference>
<dbReference type="EC" id="2.3.2.31" evidence="2"/>
<dbReference type="GO" id="GO:0008270">
    <property type="term" value="F:zinc ion binding"/>
    <property type="evidence" value="ECO:0007669"/>
    <property type="project" value="UniProtKB-KW"/>
</dbReference>
<dbReference type="SMART" id="SM00647">
    <property type="entry name" value="IBR"/>
    <property type="match status" value="2"/>
</dbReference>
<protein>
    <recommendedName>
        <fullName evidence="2">RBR-type E3 ubiquitin transferase</fullName>
        <ecNumber evidence="2">2.3.2.31</ecNumber>
    </recommendedName>
</protein>
<dbReference type="STRING" id="933852.A0A0C2XQU4"/>
<dbReference type="InterPro" id="IPR018957">
    <property type="entry name" value="Znf_C3HC4_RING-type"/>
</dbReference>
<proteinExistence type="predicted"/>
<dbReference type="InterPro" id="IPR002867">
    <property type="entry name" value="IBR_dom"/>
</dbReference>
<evidence type="ECO:0000256" key="8">
    <source>
        <dbReference type="ARBA" id="ARBA00022833"/>
    </source>
</evidence>
<dbReference type="PROSITE" id="PS51873">
    <property type="entry name" value="TRIAD"/>
    <property type="match status" value="1"/>
</dbReference>
<evidence type="ECO:0000313" key="14">
    <source>
        <dbReference type="Proteomes" id="UP000054097"/>
    </source>
</evidence>
<dbReference type="CDD" id="cd16625">
    <property type="entry name" value="RING-HC_RBR_HEL2-like"/>
    <property type="match status" value="1"/>
</dbReference>
<dbReference type="PROSITE" id="PS50089">
    <property type="entry name" value="ZF_RING_2"/>
    <property type="match status" value="1"/>
</dbReference>
<gene>
    <name evidence="13" type="ORF">M408DRAFT_257720</name>
</gene>
<dbReference type="InterPro" id="IPR048962">
    <property type="entry name" value="ARIH1-like_UBL"/>
</dbReference>
<reference evidence="13 14" key="1">
    <citation type="submission" date="2014-04" db="EMBL/GenBank/DDBJ databases">
        <authorList>
            <consortium name="DOE Joint Genome Institute"/>
            <person name="Kuo A."/>
            <person name="Zuccaro A."/>
            <person name="Kohler A."/>
            <person name="Nagy L.G."/>
            <person name="Floudas D."/>
            <person name="Copeland A."/>
            <person name="Barry K.W."/>
            <person name="Cichocki N."/>
            <person name="Veneault-Fourrey C."/>
            <person name="LaButti K."/>
            <person name="Lindquist E.A."/>
            <person name="Lipzen A."/>
            <person name="Lundell T."/>
            <person name="Morin E."/>
            <person name="Murat C."/>
            <person name="Sun H."/>
            <person name="Tunlid A."/>
            <person name="Henrissat B."/>
            <person name="Grigoriev I.V."/>
            <person name="Hibbett D.S."/>
            <person name="Martin F."/>
            <person name="Nordberg H.P."/>
            <person name="Cantor M.N."/>
            <person name="Hua S.X."/>
        </authorList>
    </citation>
    <scope>NUCLEOTIDE SEQUENCE [LARGE SCALE GENOMIC DNA]</scope>
    <source>
        <strain evidence="13 14">MAFF 305830</strain>
    </source>
</reference>
<dbReference type="InterPro" id="IPR013083">
    <property type="entry name" value="Znf_RING/FYVE/PHD"/>
</dbReference>
<dbReference type="HOGENOM" id="CLU_009823_4_1_1"/>
<feature type="domain" description="RING-type" evidence="11">
    <location>
        <begin position="89"/>
        <end position="128"/>
    </location>
</feature>
<dbReference type="Pfam" id="PF22191">
    <property type="entry name" value="IBR_1"/>
    <property type="match status" value="1"/>
</dbReference>
<feature type="region of interest" description="Disordered" evidence="10">
    <location>
        <begin position="50"/>
        <end position="77"/>
    </location>
</feature>
<evidence type="ECO:0000313" key="13">
    <source>
        <dbReference type="EMBL" id="KIM31327.1"/>
    </source>
</evidence>
<dbReference type="GO" id="GO:0016567">
    <property type="term" value="P:protein ubiquitination"/>
    <property type="evidence" value="ECO:0007669"/>
    <property type="project" value="InterPro"/>
</dbReference>
<keyword evidence="5" id="KW-0677">Repeat</keyword>
<dbReference type="Pfam" id="PF00097">
    <property type="entry name" value="zf-C3HC4"/>
    <property type="match status" value="1"/>
</dbReference>
<keyword evidence="7" id="KW-0833">Ubl conjugation pathway</keyword>
<dbReference type="EMBL" id="KN824282">
    <property type="protein sequence ID" value="KIM31327.1"/>
    <property type="molecule type" value="Genomic_DNA"/>
</dbReference>
<sequence>MRADVEHVVSIFGLDQDSARMLLRDYNWNSERLIEKYMDNPTEVQIKAGLQNPKGAPSSVTPIAQPTTTRRSTRKSTAPISPVATKFVCPICCDDEPPATLSLQCGHQFCSNCWAQYLEGKVREEGECTIRCMENGCSLLVPDSFIKQHGGTPVYDRFEELVMRHYVAHIAHLKFCPAPGCTDTVSCRAAATKSALETMVPAVTCSQGHTFCFGCNVDSDHRPVLCRIARFWLKKCQDDSETANWIKTNTKECTKCQSTIEKNGGCNHMTCKKCKHEFCWVCMGPWVDHGTQWYSCNRYDDKAAIDARDAQSKSRISLERYLHYYNRWANHEQSARLSADLFAKTEKKMEEMQLTTELTWIEVQFAKKAVEEVLRCRTTLKWTYAMAYYLEKSNAKELFEDNQRDLEKAVEDLSELLESPIEPETIPDLRSKMTNKTVYVQKRNEIMLEDTANGFKEGRWTWNETVTL</sequence>
<dbReference type="Pfam" id="PF21235">
    <property type="entry name" value="UBA_ARI1"/>
    <property type="match status" value="1"/>
</dbReference>
<evidence type="ECO:0000256" key="9">
    <source>
        <dbReference type="PROSITE-ProRule" id="PRU00175"/>
    </source>
</evidence>
<dbReference type="FunFam" id="1.20.120.1750:FF:000007">
    <property type="entry name" value="RBR-type E3 ubiquitin transferase"/>
    <property type="match status" value="1"/>
</dbReference>
<evidence type="ECO:0000256" key="2">
    <source>
        <dbReference type="ARBA" id="ARBA00012251"/>
    </source>
</evidence>
<evidence type="ECO:0000256" key="5">
    <source>
        <dbReference type="ARBA" id="ARBA00022737"/>
    </source>
</evidence>
<dbReference type="Gene3D" id="3.30.40.10">
    <property type="entry name" value="Zinc/RING finger domain, C3HC4 (zinc finger)"/>
    <property type="match status" value="1"/>
</dbReference>
<feature type="domain" description="RING-type" evidence="12">
    <location>
        <begin position="85"/>
        <end position="300"/>
    </location>
</feature>
<dbReference type="SUPFAM" id="SSF57850">
    <property type="entry name" value="RING/U-box"/>
    <property type="match status" value="2"/>
</dbReference>
<keyword evidence="4" id="KW-0479">Metal-binding</keyword>
<name>A0A0C2XQU4_SERVB</name>
<dbReference type="PROSITE" id="PS00518">
    <property type="entry name" value="ZF_RING_1"/>
    <property type="match status" value="1"/>
</dbReference>
<keyword evidence="14" id="KW-1185">Reference proteome</keyword>
<dbReference type="InterPro" id="IPR044066">
    <property type="entry name" value="TRIAD_supradom"/>
</dbReference>
<evidence type="ECO:0000256" key="1">
    <source>
        <dbReference type="ARBA" id="ARBA00001798"/>
    </source>
</evidence>
<keyword evidence="6 9" id="KW-0863">Zinc-finger</keyword>
<reference evidence="14" key="2">
    <citation type="submission" date="2015-01" db="EMBL/GenBank/DDBJ databases">
        <title>Evolutionary Origins and Diversification of the Mycorrhizal Mutualists.</title>
        <authorList>
            <consortium name="DOE Joint Genome Institute"/>
            <consortium name="Mycorrhizal Genomics Consortium"/>
            <person name="Kohler A."/>
            <person name="Kuo A."/>
            <person name="Nagy L.G."/>
            <person name="Floudas D."/>
            <person name="Copeland A."/>
            <person name="Barry K.W."/>
            <person name="Cichocki N."/>
            <person name="Veneault-Fourrey C."/>
            <person name="LaButti K."/>
            <person name="Lindquist E.A."/>
            <person name="Lipzen A."/>
            <person name="Lundell T."/>
            <person name="Morin E."/>
            <person name="Murat C."/>
            <person name="Riley R."/>
            <person name="Ohm R."/>
            <person name="Sun H."/>
            <person name="Tunlid A."/>
            <person name="Henrissat B."/>
            <person name="Grigoriev I.V."/>
            <person name="Hibbett D.S."/>
            <person name="Martin F."/>
        </authorList>
    </citation>
    <scope>NUCLEOTIDE SEQUENCE [LARGE SCALE GENOMIC DNA]</scope>
    <source>
        <strain evidence="14">MAFF 305830</strain>
    </source>
</reference>
<dbReference type="AlphaFoldDB" id="A0A0C2XQU4"/>
<evidence type="ECO:0000259" key="11">
    <source>
        <dbReference type="PROSITE" id="PS50089"/>
    </source>
</evidence>
<dbReference type="InterPro" id="IPR031127">
    <property type="entry name" value="E3_UB_ligase_RBR"/>
</dbReference>
<evidence type="ECO:0000256" key="7">
    <source>
        <dbReference type="ARBA" id="ARBA00022786"/>
    </source>
</evidence>
<dbReference type="Pfam" id="PF01485">
    <property type="entry name" value="IBR"/>
    <property type="match status" value="1"/>
</dbReference>
<accession>A0A0C2XQU4</accession>
<dbReference type="CDD" id="cd20356">
    <property type="entry name" value="Rcat_RBR_HHARI-like"/>
    <property type="match status" value="1"/>
</dbReference>
<organism evidence="13 14">
    <name type="scientific">Serendipita vermifera MAFF 305830</name>
    <dbReference type="NCBI Taxonomy" id="933852"/>
    <lineage>
        <taxon>Eukaryota</taxon>
        <taxon>Fungi</taxon>
        <taxon>Dikarya</taxon>
        <taxon>Basidiomycota</taxon>
        <taxon>Agaricomycotina</taxon>
        <taxon>Agaricomycetes</taxon>
        <taxon>Sebacinales</taxon>
        <taxon>Serendipitaceae</taxon>
        <taxon>Serendipita</taxon>
    </lineage>
</organism>
<evidence type="ECO:0000256" key="6">
    <source>
        <dbReference type="ARBA" id="ARBA00022771"/>
    </source>
</evidence>
<keyword evidence="3" id="KW-0808">Transferase</keyword>
<dbReference type="PANTHER" id="PTHR11685">
    <property type="entry name" value="RBR FAMILY RING FINGER AND IBR DOMAIN-CONTAINING"/>
    <property type="match status" value="1"/>
</dbReference>
<dbReference type="FunFam" id="3.30.40.10:FF:000019">
    <property type="entry name" value="RBR-type E3 ubiquitin transferase"/>
    <property type="match status" value="1"/>
</dbReference>
<dbReference type="Proteomes" id="UP000054097">
    <property type="component" value="Unassembled WGS sequence"/>
</dbReference>
<evidence type="ECO:0000256" key="4">
    <source>
        <dbReference type="ARBA" id="ARBA00022723"/>
    </source>
</evidence>
<dbReference type="InterPro" id="IPR001841">
    <property type="entry name" value="Znf_RING"/>
</dbReference>
<comment type="catalytic activity">
    <reaction evidence="1">
        <text>[E2 ubiquitin-conjugating enzyme]-S-ubiquitinyl-L-cysteine + [acceptor protein]-L-lysine = [E2 ubiquitin-conjugating enzyme]-L-cysteine + [acceptor protein]-N(6)-ubiquitinyl-L-lysine.</text>
        <dbReference type="EC" id="2.3.2.31"/>
    </reaction>
</comment>
<dbReference type="OrthoDB" id="10009520at2759"/>
<dbReference type="Gene3D" id="1.20.120.1750">
    <property type="match status" value="1"/>
</dbReference>
<evidence type="ECO:0000256" key="3">
    <source>
        <dbReference type="ARBA" id="ARBA00022679"/>
    </source>
</evidence>
<evidence type="ECO:0000259" key="12">
    <source>
        <dbReference type="PROSITE" id="PS51873"/>
    </source>
</evidence>
<evidence type="ECO:0000256" key="10">
    <source>
        <dbReference type="SAM" id="MobiDB-lite"/>
    </source>
</evidence>
<keyword evidence="8" id="KW-0862">Zinc</keyword>
<dbReference type="GO" id="GO:0061630">
    <property type="term" value="F:ubiquitin protein ligase activity"/>
    <property type="evidence" value="ECO:0007669"/>
    <property type="project" value="UniProtKB-EC"/>
</dbReference>
<dbReference type="Pfam" id="PF19422">
    <property type="entry name" value="Ariadne"/>
    <property type="match status" value="1"/>
</dbReference>
<dbReference type="InterPro" id="IPR045840">
    <property type="entry name" value="Ariadne"/>
</dbReference>